<comment type="caution">
    <text evidence="3">The sequence shown here is derived from an EMBL/GenBank/DDBJ whole genome shotgun (WGS) entry which is preliminary data.</text>
</comment>
<dbReference type="EMBL" id="JBHSPX010000007">
    <property type="protein sequence ID" value="MFC6065499.1"/>
    <property type="molecule type" value="Genomic_DNA"/>
</dbReference>
<dbReference type="InterPro" id="IPR000600">
    <property type="entry name" value="ROK"/>
</dbReference>
<dbReference type="PANTHER" id="PTHR18964">
    <property type="entry name" value="ROK (REPRESSOR, ORF, KINASE) FAMILY"/>
    <property type="match status" value="1"/>
</dbReference>
<accession>A0ABW1MNU9</accession>
<dbReference type="Proteomes" id="UP001596139">
    <property type="component" value="Unassembled WGS sequence"/>
</dbReference>
<dbReference type="InterPro" id="IPR005471">
    <property type="entry name" value="Tscrpt_reg_IclR_N"/>
</dbReference>
<dbReference type="Gene3D" id="1.10.10.10">
    <property type="entry name" value="Winged helix-like DNA-binding domain superfamily/Winged helix DNA-binding domain"/>
    <property type="match status" value="1"/>
</dbReference>
<dbReference type="Pfam" id="PF00480">
    <property type="entry name" value="ROK"/>
    <property type="match status" value="2"/>
</dbReference>
<evidence type="ECO:0000259" key="2">
    <source>
        <dbReference type="Pfam" id="PF09339"/>
    </source>
</evidence>
<dbReference type="InterPro" id="IPR036388">
    <property type="entry name" value="WH-like_DNA-bd_sf"/>
</dbReference>
<feature type="domain" description="HTH iclR-type" evidence="2">
    <location>
        <begin position="29"/>
        <end position="62"/>
    </location>
</feature>
<proteinExistence type="inferred from homology"/>
<keyword evidence="4" id="KW-1185">Reference proteome</keyword>
<dbReference type="PANTHER" id="PTHR18964:SF149">
    <property type="entry name" value="BIFUNCTIONAL UDP-N-ACETYLGLUCOSAMINE 2-EPIMERASE_N-ACETYLMANNOSAMINE KINASE"/>
    <property type="match status" value="1"/>
</dbReference>
<evidence type="ECO:0000313" key="4">
    <source>
        <dbReference type="Proteomes" id="UP001596139"/>
    </source>
</evidence>
<evidence type="ECO:0000313" key="3">
    <source>
        <dbReference type="EMBL" id="MFC6065499.1"/>
    </source>
</evidence>
<gene>
    <name evidence="3" type="ORF">ACFP4F_23550</name>
</gene>
<dbReference type="RefSeq" id="WP_157848922.1">
    <property type="nucleotide sequence ID" value="NZ_JBHSPX010000007.1"/>
</dbReference>
<dbReference type="SUPFAM" id="SSF53067">
    <property type="entry name" value="Actin-like ATPase domain"/>
    <property type="match status" value="1"/>
</dbReference>
<name>A0ABW1MNU9_9ACTN</name>
<protein>
    <submittedName>
        <fullName evidence="3">ROK family protein</fullName>
    </submittedName>
</protein>
<organism evidence="3 4">
    <name type="scientific">Streptomyces ochraceiscleroticus</name>
    <dbReference type="NCBI Taxonomy" id="47761"/>
    <lineage>
        <taxon>Bacteria</taxon>
        <taxon>Bacillati</taxon>
        <taxon>Actinomycetota</taxon>
        <taxon>Actinomycetes</taxon>
        <taxon>Kitasatosporales</taxon>
        <taxon>Streptomycetaceae</taxon>
        <taxon>Streptomyces</taxon>
    </lineage>
</organism>
<reference evidence="4" key="1">
    <citation type="journal article" date="2019" name="Int. J. Syst. Evol. Microbiol.">
        <title>The Global Catalogue of Microorganisms (GCM) 10K type strain sequencing project: providing services to taxonomists for standard genome sequencing and annotation.</title>
        <authorList>
            <consortium name="The Broad Institute Genomics Platform"/>
            <consortium name="The Broad Institute Genome Sequencing Center for Infectious Disease"/>
            <person name="Wu L."/>
            <person name="Ma J."/>
        </authorList>
    </citation>
    <scope>NUCLEOTIDE SEQUENCE [LARGE SCALE GENOMIC DNA]</scope>
    <source>
        <strain evidence="4">CGMCC 1.15180</strain>
    </source>
</reference>
<sequence length="408" mass="44317">MADEKLRPSARHIREVNLRTVLHHMWDSGPVTGSDLMASTGLTRATVHDVCEELVHRGWIQEVENQREHGDYRMGRPARRYSFRPTAGVLVGVDCGLHSTTATVTDLRGRSLTRHSRPFSSDRHSAEERLDVLSRTILEALEATSPAVSQVLTVAVGIPAPVDAHGRTVGTANDYWERMNPNIAGHLAHRHGWTALVDNDANLAALAEGWQGAGRGLENYVTLIAGELLGAGIVEGGRFLRGARGGAGEMHFLNLVEGVGSPFGPASLLRDWVREAVRDPEAHPTSSLRELPLEDIEAEAVFAAADAADPLATEAVERLGARFARIVTALVVLLDTERVVLAGSLAPSCTRILRIIERDLPQYVHPPLPDVVASELGKDVVSIGAVRRALDHVRERALEIDLLAPRSR</sequence>
<dbReference type="InterPro" id="IPR036390">
    <property type="entry name" value="WH_DNA-bd_sf"/>
</dbReference>
<dbReference type="Pfam" id="PF09339">
    <property type="entry name" value="HTH_IclR"/>
    <property type="match status" value="1"/>
</dbReference>
<evidence type="ECO:0000256" key="1">
    <source>
        <dbReference type="ARBA" id="ARBA00006479"/>
    </source>
</evidence>
<dbReference type="InterPro" id="IPR043129">
    <property type="entry name" value="ATPase_NBD"/>
</dbReference>
<dbReference type="Gene3D" id="3.30.420.40">
    <property type="match status" value="2"/>
</dbReference>
<dbReference type="SUPFAM" id="SSF46785">
    <property type="entry name" value="Winged helix' DNA-binding domain"/>
    <property type="match status" value="1"/>
</dbReference>
<comment type="similarity">
    <text evidence="1">Belongs to the ROK (NagC/XylR) family.</text>
</comment>